<dbReference type="InterPro" id="IPR050476">
    <property type="entry name" value="Insect_CytP450_Detox"/>
</dbReference>
<keyword evidence="11 14" id="KW-0503">Monooxygenase</keyword>
<keyword evidence="6 13" id="KW-0479">Metal-binding</keyword>
<dbReference type="GO" id="GO:0005789">
    <property type="term" value="C:endoplasmic reticulum membrane"/>
    <property type="evidence" value="ECO:0007669"/>
    <property type="project" value="UniProtKB-SubCell"/>
</dbReference>
<evidence type="ECO:0000256" key="5">
    <source>
        <dbReference type="ARBA" id="ARBA00022617"/>
    </source>
</evidence>
<evidence type="ECO:0000256" key="12">
    <source>
        <dbReference type="ARBA" id="ARBA00023136"/>
    </source>
</evidence>
<evidence type="ECO:0008006" key="17">
    <source>
        <dbReference type="Google" id="ProtNLM"/>
    </source>
</evidence>
<keyword evidence="12" id="KW-0472">Membrane</keyword>
<keyword evidence="10 13" id="KW-0408">Iron</keyword>
<dbReference type="EMBL" id="JAPWTK010000061">
    <property type="protein sequence ID" value="KAJ8953112.1"/>
    <property type="molecule type" value="Genomic_DNA"/>
</dbReference>
<keyword evidence="5 13" id="KW-0349">Heme</keyword>
<evidence type="ECO:0000256" key="11">
    <source>
        <dbReference type="ARBA" id="ARBA00023033"/>
    </source>
</evidence>
<proteinExistence type="inferred from homology"/>
<dbReference type="InterPro" id="IPR036396">
    <property type="entry name" value="Cyt_P450_sf"/>
</dbReference>
<evidence type="ECO:0000256" key="6">
    <source>
        <dbReference type="ARBA" id="ARBA00022723"/>
    </source>
</evidence>
<dbReference type="Proteomes" id="UP001162162">
    <property type="component" value="Unassembled WGS sequence"/>
</dbReference>
<dbReference type="PROSITE" id="PS00086">
    <property type="entry name" value="CYTOCHROME_P450"/>
    <property type="match status" value="1"/>
</dbReference>
<name>A0AAV8YR73_9CUCU</name>
<protein>
    <recommendedName>
        <fullName evidence="17">Cytochrome P450</fullName>
    </recommendedName>
</protein>
<dbReference type="GO" id="GO:0020037">
    <property type="term" value="F:heme binding"/>
    <property type="evidence" value="ECO:0007669"/>
    <property type="project" value="InterPro"/>
</dbReference>
<evidence type="ECO:0000256" key="8">
    <source>
        <dbReference type="ARBA" id="ARBA00022848"/>
    </source>
</evidence>
<gene>
    <name evidence="15" type="ORF">NQ318_013456</name>
</gene>
<reference evidence="15" key="1">
    <citation type="journal article" date="2023" name="Insect Mol. Biol.">
        <title>Genome sequencing provides insights into the evolution of gene families encoding plant cell wall-degrading enzymes in longhorned beetles.</title>
        <authorList>
            <person name="Shin N.R."/>
            <person name="Okamura Y."/>
            <person name="Kirsch R."/>
            <person name="Pauchet Y."/>
        </authorList>
    </citation>
    <scope>NUCLEOTIDE SEQUENCE</scope>
    <source>
        <strain evidence="15">AMC_N1</strain>
    </source>
</reference>
<evidence type="ECO:0000256" key="14">
    <source>
        <dbReference type="RuleBase" id="RU000461"/>
    </source>
</evidence>
<keyword evidence="9 14" id="KW-0560">Oxidoreductase</keyword>
<comment type="caution">
    <text evidence="15">The sequence shown here is derived from an EMBL/GenBank/DDBJ whole genome shotgun (WGS) entry which is preliminary data.</text>
</comment>
<evidence type="ECO:0000256" key="3">
    <source>
        <dbReference type="ARBA" id="ARBA00004406"/>
    </source>
</evidence>
<dbReference type="PRINTS" id="PR00463">
    <property type="entry name" value="EP450I"/>
</dbReference>
<evidence type="ECO:0000256" key="10">
    <source>
        <dbReference type="ARBA" id="ARBA00023004"/>
    </source>
</evidence>
<dbReference type="AlphaFoldDB" id="A0AAV8YR73"/>
<dbReference type="GO" id="GO:0016705">
    <property type="term" value="F:oxidoreductase activity, acting on paired donors, with incorporation or reduction of molecular oxygen"/>
    <property type="evidence" value="ECO:0007669"/>
    <property type="project" value="InterPro"/>
</dbReference>
<dbReference type="Pfam" id="PF00067">
    <property type="entry name" value="p450"/>
    <property type="match status" value="1"/>
</dbReference>
<dbReference type="GO" id="GO:0005506">
    <property type="term" value="F:iron ion binding"/>
    <property type="evidence" value="ECO:0007669"/>
    <property type="project" value="InterPro"/>
</dbReference>
<dbReference type="Gene3D" id="1.10.630.10">
    <property type="entry name" value="Cytochrome P450"/>
    <property type="match status" value="2"/>
</dbReference>
<evidence type="ECO:0000256" key="4">
    <source>
        <dbReference type="ARBA" id="ARBA00010617"/>
    </source>
</evidence>
<keyword evidence="8" id="KW-0492">Microsome</keyword>
<feature type="binding site" description="axial binding residue" evidence="13">
    <location>
        <position position="413"/>
    </location>
    <ligand>
        <name>heme</name>
        <dbReference type="ChEBI" id="CHEBI:30413"/>
    </ligand>
    <ligandPart>
        <name>Fe</name>
        <dbReference type="ChEBI" id="CHEBI:18248"/>
    </ligandPart>
</feature>
<dbReference type="InterPro" id="IPR017972">
    <property type="entry name" value="Cyt_P450_CS"/>
</dbReference>
<dbReference type="PANTHER" id="PTHR24292:SF100">
    <property type="entry name" value="CYTOCHROME P450 6A16, ISOFORM B-RELATED"/>
    <property type="match status" value="1"/>
</dbReference>
<evidence type="ECO:0000313" key="16">
    <source>
        <dbReference type="Proteomes" id="UP001162162"/>
    </source>
</evidence>
<dbReference type="CDD" id="cd11056">
    <property type="entry name" value="CYP6-like"/>
    <property type="match status" value="1"/>
</dbReference>
<comment type="subcellular location">
    <subcellularLocation>
        <location evidence="3">Endoplasmic reticulum membrane</location>
        <topology evidence="3">Peripheral membrane protein</topology>
    </subcellularLocation>
    <subcellularLocation>
        <location evidence="2">Microsome membrane</location>
        <topology evidence="2">Peripheral membrane protein</topology>
    </subcellularLocation>
</comment>
<keyword evidence="16" id="KW-1185">Reference proteome</keyword>
<evidence type="ECO:0000256" key="1">
    <source>
        <dbReference type="ARBA" id="ARBA00001971"/>
    </source>
</evidence>
<sequence length="472" mass="53833">MLFTNNPLYDFFCVCVALLALFVTYCKWSFSYWKRKGLEGLEPSIPFGDTRDALLGRKTFMATWVEIYNNLKSKGLRYGGIYFGLKPVYMPIDLNLVKSILTTHFNSFTAHRLYVDEEVDPLMGNILYLSGSRWRNVRLSRYNSFLGCCCFGIDLTATKTWEADFFLNCPKKDTFRNILLDLIIPHPILHFCKYNSFDPEFSVAFNSLVEKSVIYRKEKNVEINDFLQLLLRQFSNTDTLGSPRQSKTAGSKTSNDKSVIRDVAAQSVALFVGGSETLAHSLAQAVYELALATEIQNRARREVIRVLEENENKFTNDTITNMTYLDQIVSETLRKHPAGDNVIRVCEKAYKIPDTDIELDIGTMVVVPIRGIHYDPSYYPDPEVFDPERFNENNRAQIPPGAWIPFGDGPRNCIGLFCMRLALIIMKITLATILKNFEISLNKRTVTPLKLYNRGLAATCEGGIWVDIKNIN</sequence>
<evidence type="ECO:0000256" key="13">
    <source>
        <dbReference type="PIRSR" id="PIRSR602401-1"/>
    </source>
</evidence>
<evidence type="ECO:0000256" key="2">
    <source>
        <dbReference type="ARBA" id="ARBA00004174"/>
    </source>
</evidence>
<dbReference type="SUPFAM" id="SSF48264">
    <property type="entry name" value="Cytochrome P450"/>
    <property type="match status" value="1"/>
</dbReference>
<comment type="cofactor">
    <cofactor evidence="1 13">
        <name>heme</name>
        <dbReference type="ChEBI" id="CHEBI:30413"/>
    </cofactor>
</comment>
<dbReference type="PANTHER" id="PTHR24292">
    <property type="entry name" value="CYTOCHROME P450"/>
    <property type="match status" value="1"/>
</dbReference>
<evidence type="ECO:0000256" key="7">
    <source>
        <dbReference type="ARBA" id="ARBA00022824"/>
    </source>
</evidence>
<dbReference type="PRINTS" id="PR00385">
    <property type="entry name" value="P450"/>
</dbReference>
<comment type="similarity">
    <text evidence="4 14">Belongs to the cytochrome P450 family.</text>
</comment>
<organism evidence="15 16">
    <name type="scientific">Aromia moschata</name>
    <dbReference type="NCBI Taxonomy" id="1265417"/>
    <lineage>
        <taxon>Eukaryota</taxon>
        <taxon>Metazoa</taxon>
        <taxon>Ecdysozoa</taxon>
        <taxon>Arthropoda</taxon>
        <taxon>Hexapoda</taxon>
        <taxon>Insecta</taxon>
        <taxon>Pterygota</taxon>
        <taxon>Neoptera</taxon>
        <taxon>Endopterygota</taxon>
        <taxon>Coleoptera</taxon>
        <taxon>Polyphaga</taxon>
        <taxon>Cucujiformia</taxon>
        <taxon>Chrysomeloidea</taxon>
        <taxon>Cerambycidae</taxon>
        <taxon>Cerambycinae</taxon>
        <taxon>Callichromatini</taxon>
        <taxon>Aromia</taxon>
    </lineage>
</organism>
<dbReference type="InterPro" id="IPR002401">
    <property type="entry name" value="Cyt_P450_E_grp-I"/>
</dbReference>
<dbReference type="InterPro" id="IPR001128">
    <property type="entry name" value="Cyt_P450"/>
</dbReference>
<keyword evidence="7" id="KW-0256">Endoplasmic reticulum</keyword>
<dbReference type="GO" id="GO:0004497">
    <property type="term" value="F:monooxygenase activity"/>
    <property type="evidence" value="ECO:0007669"/>
    <property type="project" value="UniProtKB-KW"/>
</dbReference>
<evidence type="ECO:0000313" key="15">
    <source>
        <dbReference type="EMBL" id="KAJ8953112.1"/>
    </source>
</evidence>
<accession>A0AAV8YR73</accession>
<evidence type="ECO:0000256" key="9">
    <source>
        <dbReference type="ARBA" id="ARBA00023002"/>
    </source>
</evidence>